<accession>A0A899G556</accession>
<dbReference type="Proteomes" id="UP000663699">
    <property type="component" value="Chromosome 12"/>
</dbReference>
<feature type="region of interest" description="Disordered" evidence="1">
    <location>
        <begin position="917"/>
        <end position="959"/>
    </location>
</feature>
<organism evidence="2 3">
    <name type="scientific">Pneumocystis wakefieldiae</name>
    <dbReference type="NCBI Taxonomy" id="38082"/>
    <lineage>
        <taxon>Eukaryota</taxon>
        <taxon>Fungi</taxon>
        <taxon>Dikarya</taxon>
        <taxon>Ascomycota</taxon>
        <taxon>Taphrinomycotina</taxon>
        <taxon>Pneumocystomycetes</taxon>
        <taxon>Pneumocystaceae</taxon>
        <taxon>Pneumocystis</taxon>
    </lineage>
</organism>
<feature type="region of interest" description="Disordered" evidence="1">
    <location>
        <begin position="75"/>
        <end position="98"/>
    </location>
</feature>
<dbReference type="OrthoDB" id="5411784at2759"/>
<feature type="compositionally biased region" description="Polar residues" evidence="1">
    <location>
        <begin position="949"/>
        <end position="959"/>
    </location>
</feature>
<feature type="region of interest" description="Disordered" evidence="1">
    <location>
        <begin position="401"/>
        <end position="441"/>
    </location>
</feature>
<protein>
    <submittedName>
        <fullName evidence="2">Uncharacterized protein</fullName>
    </submittedName>
</protein>
<evidence type="ECO:0000256" key="1">
    <source>
        <dbReference type="SAM" id="MobiDB-lite"/>
    </source>
</evidence>
<evidence type="ECO:0000313" key="2">
    <source>
        <dbReference type="EMBL" id="QSL66448.1"/>
    </source>
</evidence>
<name>A0A899G556_9ASCO</name>
<gene>
    <name evidence="2" type="ORF">MERGE_000828</name>
</gene>
<proteinExistence type="predicted"/>
<sequence>MGPVLKTRLTKENNRFNAYLPVRKRPKEAADENVDGLLKNTVGGVVAKIISTVNWTYTSLFGKTSSEELSLNKETLRHGESQDSAKKGDESMLSESRTPYLLGYTPHRVRIQHLREGRDQEAFRREDVSDEFLASKQEQSRSNIFAHNRKEQSSVYSRNGPALNSYLGHGSNVKTTNFLPSHLYSEPRGFKKPQKKELLNNYLTFDCVQLPKNSSTGILTAWREICRQEILLKNNMTELQLHRSIAMHMDQDTSLRNSNANIHTRTLGTKFDNMGFNCFRKERRPIQIPERRKNHYNRFNNAKHSSLSSINNFKTNDIEDLRSAKENIKQRKASENYGVSVLADMQKAEANHRRSKSYSLLLSNTKKSFSKKDKFNDQSVNFTAKNQKVQALEDKSFSYHNAQETNDSGNTKNKSILESNKNPNLPLSEPNSQKHSFLENNQVKRKRPGYFSALEEDLEEMFGPYDDVDDSIILFKRRKNKDEANQMDHKELACDLQKRTLDYQQPYFRPRAPLLKKTVSVDTSKMHSSGIDDSEKSNLIESSLKIKHTSPNKDNICDFKLTSEQKNSNFVFSIEKNNDEGKMLQFNANTTSVTLKEDQLDLKKNSGSDHFIIPKEQNPNTIKSQHISDNTSNISFLSNIDKDNSLLEKKIQKPIFNSNQQFAFDINIQKNPDSSNDEKVEVKTNSSIQSSSVKEIDTKSQNTSTAVESEGFMSNSNKVTDVLKINNKKEIASSEKTAPIFSVNMNELQTLQNAAKNQIPPLKPVDTIMEMDSPDKKQVKFESQTSILNFAMPISDTKNIFEFGKNESNLLIQKDIPKVEESLKLDDNRNALEHKTIPDNFSTLENTKTDSNSSQILLEKSSISFPQNVEQKALPQSHDNSTKALLELPFSSNKPVKFLTSQDANVLNSSENNPQTLTPFSFFGSLNTFPSQEKHPTEENKTNEEQKDTPSNNKSEFNFGQLNQSKSINSELNQTSTTSFSLEQNKQPSISTFSMGSTPIFSFGSLDQPKKEFSFDHSAPNTFFFQNAPNNSSVFQFKGDKDKTSTHEFTFNLNNTSMPTSSTTSAPFIFGSSTTESSNLQTVPSFNFGTNNNITGSFSQFQPNQQQTPTNTNFSFNQFQNTMLQNSNTPDSNPFAFTFGTPQSPVPGRKIVAPKSRLRRR</sequence>
<reference evidence="2" key="1">
    <citation type="submission" date="2020-06" db="EMBL/GenBank/DDBJ databases">
        <title>Genomes of multiple members of Pneumocystis genus reveal paths to human pathogen Pneumocystis jirovecii.</title>
        <authorList>
            <person name="Cisse O.H."/>
            <person name="Ma L."/>
            <person name="Dekker J."/>
            <person name="Khil P."/>
            <person name="Jo J."/>
            <person name="Brenchley J."/>
            <person name="Blair R."/>
            <person name="Pahar B."/>
            <person name="Chabe M."/>
            <person name="Van Rompay K.A."/>
            <person name="Keesler R."/>
            <person name="Sukura A."/>
            <person name="Hirsch V."/>
            <person name="Kutty G."/>
            <person name="Liu Y."/>
            <person name="Peng L."/>
            <person name="Chen J."/>
            <person name="Song J."/>
            <person name="Weissenbacher-Lang C."/>
            <person name="Xu J."/>
            <person name="Upham N.S."/>
            <person name="Stajich J.E."/>
            <person name="Cuomo C.A."/>
            <person name="Cushion M.T."/>
            <person name="Kovacs J.A."/>
        </authorList>
    </citation>
    <scope>NUCLEOTIDE SEQUENCE</scope>
    <source>
        <strain evidence="2">2A</strain>
    </source>
</reference>
<feature type="compositionally biased region" description="Basic and acidic residues" evidence="1">
    <location>
        <begin position="75"/>
        <end position="90"/>
    </location>
</feature>
<feature type="region of interest" description="Disordered" evidence="1">
    <location>
        <begin position="683"/>
        <end position="709"/>
    </location>
</feature>
<dbReference type="EMBL" id="CP054543">
    <property type="protein sequence ID" value="QSL66448.1"/>
    <property type="molecule type" value="Genomic_DNA"/>
</dbReference>
<feature type="region of interest" description="Disordered" evidence="1">
    <location>
        <begin position="1141"/>
        <end position="1161"/>
    </location>
</feature>
<dbReference type="AlphaFoldDB" id="A0A899G556"/>
<evidence type="ECO:0000313" key="3">
    <source>
        <dbReference type="Proteomes" id="UP000663699"/>
    </source>
</evidence>
<feature type="compositionally biased region" description="Basic and acidic residues" evidence="1">
    <location>
        <begin position="932"/>
        <end position="948"/>
    </location>
</feature>
<keyword evidence="3" id="KW-1185">Reference proteome</keyword>
<feature type="compositionally biased region" description="Polar residues" evidence="1">
    <location>
        <begin position="917"/>
        <end position="931"/>
    </location>
</feature>